<feature type="chain" id="PRO_5034259862" evidence="1">
    <location>
        <begin position="20"/>
        <end position="610"/>
    </location>
</feature>
<gene>
    <name evidence="2" type="ORF">ES676_10270</name>
</gene>
<protein>
    <submittedName>
        <fullName evidence="2">T9SS type A sorting domain-containing protein</fullName>
    </submittedName>
</protein>
<evidence type="ECO:0000313" key="3">
    <source>
        <dbReference type="Proteomes" id="UP000323324"/>
    </source>
</evidence>
<dbReference type="EMBL" id="VSKM01000009">
    <property type="protein sequence ID" value="TYB73131.1"/>
    <property type="molecule type" value="Genomic_DNA"/>
</dbReference>
<proteinExistence type="predicted"/>
<reference evidence="2 3" key="1">
    <citation type="submission" date="2019-08" db="EMBL/GenBank/DDBJ databases">
        <title>Genomes of Antarctic Bizionia species.</title>
        <authorList>
            <person name="Bowman J.P."/>
        </authorList>
    </citation>
    <scope>NUCLEOTIDE SEQUENCE [LARGE SCALE GENOMIC DNA]</scope>
    <source>
        <strain evidence="2 3">HFD</strain>
    </source>
</reference>
<evidence type="ECO:0000313" key="2">
    <source>
        <dbReference type="EMBL" id="TYB73131.1"/>
    </source>
</evidence>
<dbReference type="RefSeq" id="WP_148370237.1">
    <property type="nucleotide sequence ID" value="NZ_VSKM01000009.1"/>
</dbReference>
<accession>A0A8H2LG74</accession>
<feature type="signal peptide" evidence="1">
    <location>
        <begin position="1"/>
        <end position="19"/>
    </location>
</feature>
<organism evidence="2 3">
    <name type="scientific">Bizionia saleffrena</name>
    <dbReference type="NCBI Taxonomy" id="291189"/>
    <lineage>
        <taxon>Bacteria</taxon>
        <taxon>Pseudomonadati</taxon>
        <taxon>Bacteroidota</taxon>
        <taxon>Flavobacteriia</taxon>
        <taxon>Flavobacteriales</taxon>
        <taxon>Flavobacteriaceae</taxon>
        <taxon>Bizionia</taxon>
    </lineage>
</organism>
<keyword evidence="1" id="KW-0732">Signal</keyword>
<evidence type="ECO:0000256" key="1">
    <source>
        <dbReference type="SAM" id="SignalP"/>
    </source>
</evidence>
<dbReference type="Proteomes" id="UP000323324">
    <property type="component" value="Unassembled WGS sequence"/>
</dbReference>
<comment type="caution">
    <text evidence="2">The sequence shown here is derived from an EMBL/GenBank/DDBJ whole genome shotgun (WGS) entry which is preliminary data.</text>
</comment>
<name>A0A8H2LG74_9FLAO</name>
<keyword evidence="3" id="KW-1185">Reference proteome</keyword>
<sequence length="610" mass="68331">MKFLTTLYVLLFFTSISYAQLSVREDAYIYVSDRVVFVQDKITLGVNSDETSPAIYLRDEAQLIQGTENINNSGRGRLSVEQEGTVHNYAFNYWASPVGNVDAVDDLNRTFRADDVIFESGDIINPNDAIFINGYDGYSSPLRIASYWLYAFNPGVAYSEWDHLLSTGEIDAGYGFTMKGSDGSTGVSYDFRGKPNSGTIATDILAEQNTLVGNPYPSALDALKFIHDPDNVAVLNGTLYFWEQDQTVMSHNTTSYVGGYAQYTINSNGTIMNFTPAVFKTYNADGSVNDDGPTNTSSKEVKEFIPIGQGFMVEGKSGIPAPSVTTFKNEHRVYYRESGDASEFFKTNHTTTQLNTTVDNGPEAQSYIVYDANGVQILPANVKRFRLNVDFDDTYTRQISQTFTAEATPGFDYGLELKNASDETAEVYFKNDNDASKILGQAFSFDEDLKIPLYFELSEAKSVRIRIFDIQNFADDQDIYIHDINNEIYYNLREQNFNINLSAGLYLSNYEITFKESDGTLSVSSFEDSSYSVLQNNNTAQLVINNPENLDIKSFKLIDISGKQLIHTNTMKNQSRYEFDTNNLSDGVYIAITTLKTNETLNKKIVITNK</sequence>
<dbReference type="AlphaFoldDB" id="A0A8H2LG74"/>